<dbReference type="Pfam" id="PF14361">
    <property type="entry name" value="RsbRD_N"/>
    <property type="match status" value="1"/>
</dbReference>
<evidence type="ECO:0000259" key="2">
    <source>
        <dbReference type="Pfam" id="PF13556"/>
    </source>
</evidence>
<dbReference type="Gene3D" id="1.10.10.2840">
    <property type="entry name" value="PucR C-terminal helix-turn-helix domain"/>
    <property type="match status" value="1"/>
</dbReference>
<feature type="domain" description="PucR C-terminal helix-turn-helix" evidence="2">
    <location>
        <begin position="391"/>
        <end position="447"/>
    </location>
</feature>
<evidence type="ECO:0000313" key="6">
    <source>
        <dbReference type="Proteomes" id="UP001515943"/>
    </source>
</evidence>
<dbReference type="InterPro" id="IPR042070">
    <property type="entry name" value="PucR_C-HTH_sf"/>
</dbReference>
<dbReference type="PANTHER" id="PTHR33744">
    <property type="entry name" value="CARBOHYDRATE DIACID REGULATOR"/>
    <property type="match status" value="1"/>
</dbReference>
<dbReference type="Pfam" id="PF17853">
    <property type="entry name" value="GGDEF_2"/>
    <property type="match status" value="1"/>
</dbReference>
<protein>
    <submittedName>
        <fullName evidence="5">Transcriptional regulator</fullName>
    </submittedName>
</protein>
<reference evidence="5 6" key="1">
    <citation type="submission" date="2019-08" db="EMBL/GenBank/DDBJ databases">
        <title>Lentzea from Indian Himalayas.</title>
        <authorList>
            <person name="Mandal S."/>
            <person name="Mallick Gupta A."/>
            <person name="Maiti P.K."/>
            <person name="Sarkar J."/>
            <person name="Mandal S."/>
        </authorList>
    </citation>
    <scope>NUCLEOTIDE SEQUENCE [LARGE SCALE GENOMIC DNA]</scope>
    <source>
        <strain evidence="5 6">PSKA42</strain>
    </source>
</reference>
<sequence>MPVSSAITRSGQMFEAGAQREVHPFVHSANEGRPLRPMAPGSRMRKPLPVVDIPSPDPLAPLYERAAAQIPGIADKVLEAFFARSAAYRQLPHQLVDREITEAVSRNLHVFLRALREQRPPAPEELADQIATAVRRAQQGVPLDVVLSTYHVAAHVGWQAMADVAEQDEVGDLLATVPALLQYLSLAVPAVAASYLTEQQTLHAERREAGRALVAALLTGREAEPLAERIGLDLSSHHVVVAVRVEAPPLTEGSGAHDARLAAHALVRRLRAELPRHALSALDHDGGTVLLPTSAETADQELADAADLVHRLHTAAGVDLVGGIAAAESREDIPTAARQAADIAELVQRLGRPPGAYVLDDVLLEYQLCRPGPGRKRLARVMDRLAEHPDLLHTLRVFLNSDHNRHRTAESLHLHRNTLNYRLRRVTELTGYNPADPADIRLLAASLIVHDLRP</sequence>
<dbReference type="InterPro" id="IPR025751">
    <property type="entry name" value="RsbRD_N_dom"/>
</dbReference>
<evidence type="ECO:0000256" key="1">
    <source>
        <dbReference type="ARBA" id="ARBA00006754"/>
    </source>
</evidence>
<dbReference type="Pfam" id="PF13556">
    <property type="entry name" value="HTH_30"/>
    <property type="match status" value="1"/>
</dbReference>
<gene>
    <name evidence="5" type="ORF">FXN61_44395</name>
</gene>
<organism evidence="5 6">
    <name type="scientific">Lentzea indica</name>
    <dbReference type="NCBI Taxonomy" id="2604800"/>
    <lineage>
        <taxon>Bacteria</taxon>
        <taxon>Bacillati</taxon>
        <taxon>Actinomycetota</taxon>
        <taxon>Actinomycetes</taxon>
        <taxon>Pseudonocardiales</taxon>
        <taxon>Pseudonocardiaceae</taxon>
        <taxon>Lentzea</taxon>
    </lineage>
</organism>
<evidence type="ECO:0000313" key="5">
    <source>
        <dbReference type="EMBL" id="NKE63389.1"/>
    </source>
</evidence>
<comment type="caution">
    <text evidence="5">The sequence shown here is derived from an EMBL/GenBank/DDBJ whole genome shotgun (WGS) entry which is preliminary data.</text>
</comment>
<evidence type="ECO:0000259" key="4">
    <source>
        <dbReference type="Pfam" id="PF17853"/>
    </source>
</evidence>
<proteinExistence type="inferred from homology"/>
<feature type="domain" description="CdaR GGDEF-like" evidence="4">
    <location>
        <begin position="225"/>
        <end position="344"/>
    </location>
</feature>
<name>A0ABX1FWI0_9PSEU</name>
<accession>A0ABX1FWI0</accession>
<dbReference type="InterPro" id="IPR051448">
    <property type="entry name" value="CdaR-like_regulators"/>
</dbReference>
<dbReference type="InterPro" id="IPR041522">
    <property type="entry name" value="CdaR_GGDEF"/>
</dbReference>
<evidence type="ECO:0000259" key="3">
    <source>
        <dbReference type="Pfam" id="PF14361"/>
    </source>
</evidence>
<dbReference type="Proteomes" id="UP001515943">
    <property type="component" value="Unassembled WGS sequence"/>
</dbReference>
<keyword evidence="6" id="KW-1185">Reference proteome</keyword>
<feature type="domain" description="RsbT co-antagonist protein RsbRD N-terminal" evidence="3">
    <location>
        <begin position="71"/>
        <end position="208"/>
    </location>
</feature>
<comment type="similarity">
    <text evidence="1">Belongs to the CdaR family.</text>
</comment>
<dbReference type="InterPro" id="IPR025736">
    <property type="entry name" value="PucR_C-HTH_dom"/>
</dbReference>
<dbReference type="EMBL" id="VSRL01000350">
    <property type="protein sequence ID" value="NKE63389.1"/>
    <property type="molecule type" value="Genomic_DNA"/>
</dbReference>